<keyword evidence="2" id="KW-1185">Reference proteome</keyword>
<organism evidence="1 2">
    <name type="scientific">Tritrichomonas foetus</name>
    <dbReference type="NCBI Taxonomy" id="1144522"/>
    <lineage>
        <taxon>Eukaryota</taxon>
        <taxon>Metamonada</taxon>
        <taxon>Parabasalia</taxon>
        <taxon>Tritrichomonadida</taxon>
        <taxon>Tritrichomonadidae</taxon>
        <taxon>Tritrichomonas</taxon>
    </lineage>
</organism>
<evidence type="ECO:0008006" key="3">
    <source>
        <dbReference type="Google" id="ProtNLM"/>
    </source>
</evidence>
<dbReference type="GeneID" id="94836544"/>
<dbReference type="PRINTS" id="PR01698">
    <property type="entry name" value="CYTOFMRPINTP"/>
</dbReference>
<dbReference type="Proteomes" id="UP000179807">
    <property type="component" value="Unassembled WGS sequence"/>
</dbReference>
<dbReference type="EMBL" id="MLAK01000631">
    <property type="protein sequence ID" value="OHT09724.1"/>
    <property type="molecule type" value="Genomic_DNA"/>
</dbReference>
<dbReference type="GO" id="GO:0030833">
    <property type="term" value="P:regulation of actin filament polymerization"/>
    <property type="evidence" value="ECO:0007669"/>
    <property type="project" value="InterPro"/>
</dbReference>
<dbReference type="AlphaFoldDB" id="A0A1J4KIS0"/>
<reference evidence="1" key="1">
    <citation type="submission" date="2016-10" db="EMBL/GenBank/DDBJ databases">
        <authorList>
            <person name="Benchimol M."/>
            <person name="Almeida L.G."/>
            <person name="Vasconcelos A.T."/>
            <person name="Perreira-Neves A."/>
            <person name="Rosa I.A."/>
            <person name="Tasca T."/>
            <person name="Bogo M.R."/>
            <person name="de Souza W."/>
        </authorList>
    </citation>
    <scope>NUCLEOTIDE SEQUENCE [LARGE SCALE GENOMIC DNA]</scope>
    <source>
        <strain evidence="1">K</strain>
    </source>
</reference>
<gene>
    <name evidence="1" type="ORF">TRFO_21234</name>
</gene>
<dbReference type="OrthoDB" id="10265867at2759"/>
<comment type="caution">
    <text evidence="1">The sequence shown here is derived from an EMBL/GenBank/DDBJ whole genome shotgun (WGS) entry which is preliminary data.</text>
</comment>
<accession>A0A1J4KIS0</accession>
<dbReference type="InterPro" id="IPR008081">
    <property type="entry name" value="Cytoplasmic_FMR1-int"/>
</dbReference>
<name>A0A1J4KIS0_9EUKA</name>
<sequence>MMKLLERSVSYYTKSRSYYIIQMLGSIFVPTPSVINNWDSLETLPIVETAPRSVPLSVFVRYPCESYNDRILSMKTGLPATGTLALVQRISQHVSTVDRFLADLYSKRGVSIPLLSYIEKLKKERNLNKNPPEFQSENAQQMARTLITPTIEYLKKIKAEITAIALEFGLIFQNREVWFNGKYSNSLLDQVCILIYRLAALSQLMLVKSGVINDISNLCKFLPNDDEITRSLTELRIWMLSKNSITDQLLSNIANFEENDFKTLFKFFTSYVRSCIEADDFVFPEMQYAYINMYVFLLQWYIKQQQREAESNKNKKKPKTILKGVDDDTKNFMKVLKQNYPCVLLFFDCSSDLGDIIPPGMADVPPKASIQNQPKITPHSLENHLRQLRSLYNHLSNNITAVLIHEPHPDESRKIVISLINSLHEVASTLNSVRSIISNCINHPPAAPDTEEDKKLNHFELSMKYGFKDDLNLILLVLCISRSIKEIIVSNLPLVQQYINYYVQYYIQNFAYNKLPPAIIRAAKCPPLKKILESIRSLIGSFNDAEFPINEQKKKYGKINPIVPNCAPNLSILEIARIQIQNVVNPENPFLTKKGVLSGVDLASEDKKEFDQFLEDTKFFADLLTLHDTIDVVFDQSNLFFKETSLDMHKVSFFPVRSSLPVILSEYALEYYHKPELTNALFFPLSIYDDAASTSIRYLHSRYLYEEIKAEAEICLTAIAKRISDSAFHPIWKFAAVRSLSKSMVNDFPKGHEANDYINESVSAIRIGVLLQQNQLFLLGSPIDTKTLIAERINSLMFDSINKIIQLFDRHGVLVSVAVKKLLEMLNSTHTLLLDFGLPIMPFNDTLSLVMSTDTPNSLQSRVLLSVSEHLNEVVLYDYYLLTNPFRLIPRKQPKVDFEGIHTNKFGSVMQLILEPTSCLISIENFRELFWMLDDGAIVILHNQLLLSMGEIFENFIRVYSSVQSRLTRIKNSPMISNCVEVFDRFEGAYRYFVDDDEVLELFGIMAQLGNLFAASEMMDDAYSLKRSATDMISSFILCKSPEVPDSNQSELFSLFDTKFQQMKQAFSSYTTIPGEKEIIQPFLFNSLRQFAQLLQANGNILNETSEYFLDLQTLKGFASMWSVLEFLMSLRESIHDKGKQRVFQSFGDGVQLSAAALLCFTNQIPLYNVLSIGSRIKSHMQTDFNVLKEQRVKTFIAVNDKFVASIRCAISSYTPIFDHILNRD</sequence>
<dbReference type="Pfam" id="PF05994">
    <property type="entry name" value="FragX_IP"/>
    <property type="match status" value="1"/>
</dbReference>
<proteinExistence type="predicted"/>
<dbReference type="RefSeq" id="XP_068362860.1">
    <property type="nucleotide sequence ID" value="XM_068501840.1"/>
</dbReference>
<dbReference type="GO" id="GO:0031267">
    <property type="term" value="F:small GTPase binding"/>
    <property type="evidence" value="ECO:0007669"/>
    <property type="project" value="InterPro"/>
</dbReference>
<dbReference type="PIRSF" id="PIRSF008153">
    <property type="entry name" value="FMR1_interacting"/>
    <property type="match status" value="1"/>
</dbReference>
<evidence type="ECO:0000313" key="2">
    <source>
        <dbReference type="Proteomes" id="UP000179807"/>
    </source>
</evidence>
<dbReference type="VEuPathDB" id="TrichDB:TRFO_21234"/>
<dbReference type="PANTHER" id="PTHR12195">
    <property type="entry name" value="CYTOPLASMIC FMR1-INTERACTING PROTEIN-RELATED"/>
    <property type="match status" value="1"/>
</dbReference>
<protein>
    <recommendedName>
        <fullName evidence="3">CYRIA/CYRIB Rac1 binding domain-containing protein</fullName>
    </recommendedName>
</protein>
<evidence type="ECO:0000313" key="1">
    <source>
        <dbReference type="EMBL" id="OHT09724.1"/>
    </source>
</evidence>